<reference evidence="1" key="1">
    <citation type="journal article" date="2019" name="Sci. Rep.">
        <title>Draft genome of Tanacetum cinerariifolium, the natural source of mosquito coil.</title>
        <authorList>
            <person name="Yamashiro T."/>
            <person name="Shiraishi A."/>
            <person name="Satake H."/>
            <person name="Nakayama K."/>
        </authorList>
    </citation>
    <scope>NUCLEOTIDE SEQUENCE</scope>
</reference>
<feature type="non-terminal residue" evidence="1">
    <location>
        <position position="73"/>
    </location>
</feature>
<dbReference type="AlphaFoldDB" id="A0A699VV59"/>
<protein>
    <submittedName>
        <fullName evidence="1">Uncharacterized protein</fullName>
    </submittedName>
</protein>
<accession>A0A699VV59</accession>
<sequence length="73" mass="8098">KDALKDEESMLKQRAKVDWLSEGDANTKFIHKTVKGNEVCIAVGDFFNNGRLLKEVNATIIALVPKSISPQKV</sequence>
<comment type="caution">
    <text evidence="1">The sequence shown here is derived from an EMBL/GenBank/DDBJ whole genome shotgun (WGS) entry which is preliminary data.</text>
</comment>
<name>A0A699VV59_TANCI</name>
<gene>
    <name evidence="1" type="ORF">Tci_910212</name>
</gene>
<feature type="non-terminal residue" evidence="1">
    <location>
        <position position="1"/>
    </location>
</feature>
<evidence type="ECO:0000313" key="1">
    <source>
        <dbReference type="EMBL" id="GFD38243.1"/>
    </source>
</evidence>
<dbReference type="EMBL" id="BKCJ011497933">
    <property type="protein sequence ID" value="GFD38243.1"/>
    <property type="molecule type" value="Genomic_DNA"/>
</dbReference>
<organism evidence="1">
    <name type="scientific">Tanacetum cinerariifolium</name>
    <name type="common">Dalmatian daisy</name>
    <name type="synonym">Chrysanthemum cinerariifolium</name>
    <dbReference type="NCBI Taxonomy" id="118510"/>
    <lineage>
        <taxon>Eukaryota</taxon>
        <taxon>Viridiplantae</taxon>
        <taxon>Streptophyta</taxon>
        <taxon>Embryophyta</taxon>
        <taxon>Tracheophyta</taxon>
        <taxon>Spermatophyta</taxon>
        <taxon>Magnoliopsida</taxon>
        <taxon>eudicotyledons</taxon>
        <taxon>Gunneridae</taxon>
        <taxon>Pentapetalae</taxon>
        <taxon>asterids</taxon>
        <taxon>campanulids</taxon>
        <taxon>Asterales</taxon>
        <taxon>Asteraceae</taxon>
        <taxon>Asteroideae</taxon>
        <taxon>Anthemideae</taxon>
        <taxon>Anthemidinae</taxon>
        <taxon>Tanacetum</taxon>
    </lineage>
</organism>
<proteinExistence type="predicted"/>